<gene>
    <name evidence="2" type="ORF">LCGC14_0783540</name>
</gene>
<accession>A0A0F9SEM7</accession>
<dbReference type="SUPFAM" id="SSF52309">
    <property type="entry name" value="N-(deoxy)ribosyltransferase-like"/>
    <property type="match status" value="1"/>
</dbReference>
<evidence type="ECO:0000313" key="2">
    <source>
        <dbReference type="EMBL" id="KKN35451.1"/>
    </source>
</evidence>
<evidence type="ECO:0000259" key="1">
    <source>
        <dbReference type="Pfam" id="PF09152"/>
    </source>
</evidence>
<feature type="domain" description="DUF1937" evidence="1">
    <location>
        <begin position="8"/>
        <end position="114"/>
    </location>
</feature>
<dbReference type="Gene3D" id="3.40.50.10400">
    <property type="entry name" value="Hypothetical protein PA1492"/>
    <property type="match status" value="1"/>
</dbReference>
<organism evidence="2">
    <name type="scientific">marine sediment metagenome</name>
    <dbReference type="NCBI Taxonomy" id="412755"/>
    <lineage>
        <taxon>unclassified sequences</taxon>
        <taxon>metagenomes</taxon>
        <taxon>ecological metagenomes</taxon>
    </lineage>
</organism>
<proteinExistence type="predicted"/>
<sequence length="121" mass="14233">MREEELYYFAHPYTAKDKRAETANFNLCCIRSAKLLKLGYRIYAPICHTHPIHMAWPDFLENDERDLWISLDNLIINKTLFEGIILAPRWELSSGCQGEKQLFETQEKQILLYKDIVPMGV</sequence>
<dbReference type="AlphaFoldDB" id="A0A0F9SEM7"/>
<dbReference type="InterPro" id="IPR015235">
    <property type="entry name" value="DUF1937"/>
</dbReference>
<dbReference type="Pfam" id="PF09152">
    <property type="entry name" value="DUF1937"/>
    <property type="match status" value="1"/>
</dbReference>
<reference evidence="2" key="1">
    <citation type="journal article" date="2015" name="Nature">
        <title>Complex archaea that bridge the gap between prokaryotes and eukaryotes.</title>
        <authorList>
            <person name="Spang A."/>
            <person name="Saw J.H."/>
            <person name="Jorgensen S.L."/>
            <person name="Zaremba-Niedzwiedzka K."/>
            <person name="Martijn J."/>
            <person name="Lind A.E."/>
            <person name="van Eijk R."/>
            <person name="Schleper C."/>
            <person name="Guy L."/>
            <person name="Ettema T.J."/>
        </authorList>
    </citation>
    <scope>NUCLEOTIDE SEQUENCE</scope>
</reference>
<dbReference type="EMBL" id="LAZR01002037">
    <property type="protein sequence ID" value="KKN35451.1"/>
    <property type="molecule type" value="Genomic_DNA"/>
</dbReference>
<protein>
    <recommendedName>
        <fullName evidence="1">DUF1937 domain-containing protein</fullName>
    </recommendedName>
</protein>
<name>A0A0F9SEM7_9ZZZZ</name>
<comment type="caution">
    <text evidence="2">The sequence shown here is derived from an EMBL/GenBank/DDBJ whole genome shotgun (WGS) entry which is preliminary data.</text>
</comment>